<evidence type="ECO:0000256" key="1">
    <source>
        <dbReference type="ARBA" id="ARBA00007137"/>
    </source>
</evidence>
<dbReference type="InterPro" id="IPR010426">
    <property type="entry name" value="MTTB_MeTrfase"/>
</dbReference>
<evidence type="ECO:0000313" key="5">
    <source>
        <dbReference type="Proteomes" id="UP000319619"/>
    </source>
</evidence>
<accession>A0A532UTY3</accession>
<dbReference type="GO" id="GO:0008168">
    <property type="term" value="F:methyltransferase activity"/>
    <property type="evidence" value="ECO:0007669"/>
    <property type="project" value="UniProtKB-KW"/>
</dbReference>
<evidence type="ECO:0000256" key="2">
    <source>
        <dbReference type="ARBA" id="ARBA00022603"/>
    </source>
</evidence>
<dbReference type="GO" id="GO:0015948">
    <property type="term" value="P:methanogenesis"/>
    <property type="evidence" value="ECO:0007669"/>
    <property type="project" value="InterPro"/>
</dbReference>
<gene>
    <name evidence="4" type="ORF">CEE37_12860</name>
</gene>
<keyword evidence="3" id="KW-0808">Transferase</keyword>
<evidence type="ECO:0000256" key="3">
    <source>
        <dbReference type="ARBA" id="ARBA00022679"/>
    </source>
</evidence>
<organism evidence="4 5">
    <name type="scientific">candidate division LCP-89 bacterium B3_LCP</name>
    <dbReference type="NCBI Taxonomy" id="2012998"/>
    <lineage>
        <taxon>Bacteria</taxon>
        <taxon>Pseudomonadati</taxon>
        <taxon>Bacteria division LCP-89</taxon>
    </lineage>
</organism>
<comment type="caution">
    <text evidence="4">The sequence shown here is derived from an EMBL/GenBank/DDBJ whole genome shotgun (WGS) entry which is preliminary data.</text>
</comment>
<comment type="similarity">
    <text evidence="1">Belongs to the trimethylamine methyltransferase family.</text>
</comment>
<evidence type="ECO:0008006" key="6">
    <source>
        <dbReference type="Google" id="ProtNLM"/>
    </source>
</evidence>
<dbReference type="Proteomes" id="UP000319619">
    <property type="component" value="Unassembled WGS sequence"/>
</dbReference>
<dbReference type="Gene3D" id="3.20.20.480">
    <property type="entry name" value="Trimethylamine methyltransferase-like"/>
    <property type="match status" value="1"/>
</dbReference>
<keyword evidence="2" id="KW-0489">Methyltransferase</keyword>
<dbReference type="InterPro" id="IPR038601">
    <property type="entry name" value="MttB-like_sf"/>
</dbReference>
<reference evidence="4 5" key="1">
    <citation type="submission" date="2017-06" db="EMBL/GenBank/DDBJ databases">
        <title>Novel microbial phyla capable of carbon fixation and sulfur reduction in deep-sea sediments.</title>
        <authorList>
            <person name="Huang J."/>
            <person name="Baker B."/>
            <person name="Wang Y."/>
        </authorList>
    </citation>
    <scope>NUCLEOTIDE SEQUENCE [LARGE SCALE GENOMIC DNA]</scope>
    <source>
        <strain evidence="4">B3_LCP</strain>
    </source>
</reference>
<sequence>MTEHTLRPKLTIISDSFVDDIIEEAFAILDKVGIFVENSEAYSLLSEHGAKPIDSGNSVRGTGKLSFPKSLIEDALKSAPRTIQLYDVNGDNEINIGGDEVHFDPGSAALYIHDPSEGRIRKPVTNDLRRFIKLVNKLDNYHIQSTALISSDVPEKCGDSYRLYLALKLGFKPVITGIFEKESFSVMKDMLTSVRGSESALKEKPLAIFDACPSPPLMWSDLTSHSVIEAARAGIPSEFVSMPLTGSTAPITLSGAAVQHAAETLAGVFLAQTAQTGAPVIWGGSPSAMDLRYGTTPMGAIETMMIDMVDVAVGKKLGLPTHAYMGLSDSKGVDYQAGQESGLGIILAALSGVNVVSGPGMMDFESCQSLEKLMLDHEVCGMAYRLLNGISRRDDLMALPLLQSLPKGGHLLTNPHTLKWFREEISFPGKAIDRRARGSDKLEDLQTAEKRAQAEVERLLTEESEPYVSTDVSDELDRLMVEEIKRLGGAGLPK</sequence>
<dbReference type="GO" id="GO:0032259">
    <property type="term" value="P:methylation"/>
    <property type="evidence" value="ECO:0007669"/>
    <property type="project" value="UniProtKB-KW"/>
</dbReference>
<name>A0A532UTY3_UNCL8</name>
<dbReference type="Pfam" id="PF06253">
    <property type="entry name" value="MTTB"/>
    <property type="match status" value="1"/>
</dbReference>
<dbReference type="AlphaFoldDB" id="A0A532UTY3"/>
<dbReference type="EMBL" id="NJBN01000010">
    <property type="protein sequence ID" value="TKJ38404.1"/>
    <property type="molecule type" value="Genomic_DNA"/>
</dbReference>
<protein>
    <recommendedName>
        <fullName evidence="6">Trimethylamine methyltransferase</fullName>
    </recommendedName>
</protein>
<proteinExistence type="inferred from homology"/>
<evidence type="ECO:0000313" key="4">
    <source>
        <dbReference type="EMBL" id="TKJ38404.1"/>
    </source>
</evidence>